<feature type="domain" description="Endonuclease/exonuclease/phosphatase" evidence="1">
    <location>
        <begin position="29"/>
        <end position="231"/>
    </location>
</feature>
<proteinExistence type="predicted"/>
<dbReference type="SUPFAM" id="SSF56219">
    <property type="entry name" value="DNase I-like"/>
    <property type="match status" value="1"/>
</dbReference>
<sequence length="319" mass="35956">MRAELQALRQALDVQLPAKRAVGRNLLVATWNVRAFGGLTPAWRSGEDDSPKRNWRGLAYIAEIISRFDVVALQEVRGDFKALRELMKTLGPGWQFLMTDVNRGSAGNDERMAYVFDASRVQLSGLAGELTVPDDPRVLEQLGVEPGSQFRQFARSPYAVSFRSGRETFILVTMHVLYGDDYADRTPELKAIAAWMKDWAKDTARWGHSLMLLGDFNIDNKGDVNDEAFRSTGLYVPEELDGAPRTVSFTADGKPPKYYDQIAWFRQNSGFALGMEFITAGGFNFKDLLFQADPKLKPQSMSWRVSDHLPLWCEFAVRS</sequence>
<dbReference type="PANTHER" id="PTHR11371:SF31">
    <property type="entry name" value="EXTRACELLULAR NUCLEASE"/>
    <property type="match status" value="1"/>
</dbReference>
<reference evidence="2 3" key="1">
    <citation type="journal article" date="2017" name="Int. J. Syst. Evol. Microbiol.">
        <title>Marinicauda algicola sp. nov., isolated from a marine red alga Rhodosorus marinus.</title>
        <authorList>
            <person name="Jeong S.E."/>
            <person name="Jeon S.H."/>
            <person name="Chun B.H."/>
            <person name="Kim D.W."/>
            <person name="Jeon C.O."/>
        </authorList>
    </citation>
    <scope>NUCLEOTIDE SEQUENCE [LARGE SCALE GENOMIC DNA]</scope>
    <source>
        <strain evidence="2 3">JCM 31718</strain>
    </source>
</reference>
<keyword evidence="3" id="KW-1185">Reference proteome</keyword>
<dbReference type="InterPro" id="IPR036691">
    <property type="entry name" value="Endo/exonu/phosph_ase_sf"/>
</dbReference>
<dbReference type="OrthoDB" id="5500612at2"/>
<dbReference type="EMBL" id="SRXW01000002">
    <property type="protein sequence ID" value="TGY89391.1"/>
    <property type="molecule type" value="Genomic_DNA"/>
</dbReference>
<name>A0A4S2H289_9PROT</name>
<dbReference type="GO" id="GO:0004519">
    <property type="term" value="F:endonuclease activity"/>
    <property type="evidence" value="ECO:0007669"/>
    <property type="project" value="UniProtKB-KW"/>
</dbReference>
<dbReference type="Proteomes" id="UP000308054">
    <property type="component" value="Unassembled WGS sequence"/>
</dbReference>
<dbReference type="PANTHER" id="PTHR11371">
    <property type="entry name" value="DEOXYRIBONUCLEASE"/>
    <property type="match status" value="1"/>
</dbReference>
<dbReference type="AlphaFoldDB" id="A0A4S2H289"/>
<keyword evidence="2" id="KW-0255">Endonuclease</keyword>
<gene>
    <name evidence="2" type="ORF">E5163_09315</name>
</gene>
<evidence type="ECO:0000259" key="1">
    <source>
        <dbReference type="Pfam" id="PF03372"/>
    </source>
</evidence>
<organism evidence="2 3">
    <name type="scientific">Marinicauda algicola</name>
    <dbReference type="NCBI Taxonomy" id="2029849"/>
    <lineage>
        <taxon>Bacteria</taxon>
        <taxon>Pseudomonadati</taxon>
        <taxon>Pseudomonadota</taxon>
        <taxon>Alphaproteobacteria</taxon>
        <taxon>Maricaulales</taxon>
        <taxon>Maricaulaceae</taxon>
        <taxon>Marinicauda</taxon>
    </lineage>
</organism>
<evidence type="ECO:0000313" key="3">
    <source>
        <dbReference type="Proteomes" id="UP000308054"/>
    </source>
</evidence>
<accession>A0A4S2H289</accession>
<evidence type="ECO:0000313" key="2">
    <source>
        <dbReference type="EMBL" id="TGY89391.1"/>
    </source>
</evidence>
<dbReference type="CDD" id="cd10283">
    <property type="entry name" value="MnuA_DNase1-like"/>
    <property type="match status" value="1"/>
</dbReference>
<dbReference type="Gene3D" id="3.60.10.10">
    <property type="entry name" value="Endonuclease/exonuclease/phosphatase"/>
    <property type="match status" value="1"/>
</dbReference>
<dbReference type="Pfam" id="PF03372">
    <property type="entry name" value="Exo_endo_phos"/>
    <property type="match status" value="1"/>
</dbReference>
<protein>
    <submittedName>
        <fullName evidence="2">Endonuclease</fullName>
    </submittedName>
</protein>
<comment type="caution">
    <text evidence="2">The sequence shown here is derived from an EMBL/GenBank/DDBJ whole genome shotgun (WGS) entry which is preliminary data.</text>
</comment>
<keyword evidence="2" id="KW-0540">Nuclease</keyword>
<keyword evidence="2" id="KW-0378">Hydrolase</keyword>
<dbReference type="InterPro" id="IPR005135">
    <property type="entry name" value="Endo/exonuclease/phosphatase"/>
</dbReference>